<dbReference type="Proteomes" id="UP000647241">
    <property type="component" value="Unassembled WGS sequence"/>
</dbReference>
<dbReference type="InterPro" id="IPR009056">
    <property type="entry name" value="Cyt_c-like_dom"/>
</dbReference>
<feature type="chain" id="PRO_5038104831" description="Cytochrome c domain-containing protein" evidence="7">
    <location>
        <begin position="29"/>
        <end position="364"/>
    </location>
</feature>
<dbReference type="InterPro" id="IPR036909">
    <property type="entry name" value="Cyt_c-like_dom_sf"/>
</dbReference>
<evidence type="ECO:0000256" key="7">
    <source>
        <dbReference type="SAM" id="SignalP"/>
    </source>
</evidence>
<feature type="domain" description="Cytochrome c" evidence="8">
    <location>
        <begin position="240"/>
        <end position="364"/>
    </location>
</feature>
<evidence type="ECO:0000256" key="2">
    <source>
        <dbReference type="ARBA" id="ARBA00022617"/>
    </source>
</evidence>
<dbReference type="PANTHER" id="PTHR37823">
    <property type="entry name" value="CYTOCHROME C-553-LIKE"/>
    <property type="match status" value="1"/>
</dbReference>
<dbReference type="EMBL" id="BMGT01000004">
    <property type="protein sequence ID" value="GGG88445.1"/>
    <property type="molecule type" value="Genomic_DNA"/>
</dbReference>
<keyword evidence="2 6" id="KW-0349">Heme</keyword>
<evidence type="ECO:0000313" key="9">
    <source>
        <dbReference type="EMBL" id="GGG88445.1"/>
    </source>
</evidence>
<evidence type="ECO:0000256" key="6">
    <source>
        <dbReference type="PROSITE-ProRule" id="PRU00433"/>
    </source>
</evidence>
<gene>
    <name evidence="9" type="ORF">GCM10011585_35640</name>
</gene>
<dbReference type="InterPro" id="IPR051811">
    <property type="entry name" value="Cytochrome_c550/c551-like"/>
</dbReference>
<comment type="caution">
    <text evidence="9">The sequence shown here is derived from an EMBL/GenBank/DDBJ whole genome shotgun (WGS) entry which is preliminary data.</text>
</comment>
<dbReference type="GO" id="GO:0046872">
    <property type="term" value="F:metal ion binding"/>
    <property type="evidence" value="ECO:0007669"/>
    <property type="project" value="UniProtKB-KW"/>
</dbReference>
<sequence>MQRFRYALLLAAGAGFFLFQARPISVYAASSVQPAAQSQDATGSAKPGATAYANHCAICHGEQREGILPAFPPLVGIQHQMTDQQIMTLIHTGRGRMPAFPKVQGEELTALVHYLSTPAMTVSDAASDVNGNSSAVHSSGLVEAGKSLFQQNCAFCHGRDAMGGETGPDLTRSKLVLADVGGDKISEVVRDGRPEKKMPAFNFSSQEVSSIAAFVHSQEKKASSMKGGRRGVDVSDLQTGNAALGEKYFNGAGTCAKCHSATGDLAGIAKRYEGLQLEMRMLYPHGAKSKVVVTLPSGEKLAGTLVYQDEFVIGMRDESGTYHSWKTRNVKFHVDSPVDAHVELFDKYTDADIHNLMAYLQTLR</sequence>
<feature type="signal peptide" evidence="7">
    <location>
        <begin position="1"/>
        <end position="28"/>
    </location>
</feature>
<evidence type="ECO:0000256" key="4">
    <source>
        <dbReference type="ARBA" id="ARBA00022982"/>
    </source>
</evidence>
<keyword evidence="3 6" id="KW-0479">Metal-binding</keyword>
<name>A0A917M9X1_9BACT</name>
<keyword evidence="5 6" id="KW-0408">Iron</keyword>
<reference evidence="9" key="1">
    <citation type="journal article" date="2014" name="Int. J. Syst. Evol. Microbiol.">
        <title>Complete genome sequence of Corynebacterium casei LMG S-19264T (=DSM 44701T), isolated from a smear-ripened cheese.</title>
        <authorList>
            <consortium name="US DOE Joint Genome Institute (JGI-PGF)"/>
            <person name="Walter F."/>
            <person name="Albersmeier A."/>
            <person name="Kalinowski J."/>
            <person name="Ruckert C."/>
        </authorList>
    </citation>
    <scope>NUCLEOTIDE SEQUENCE</scope>
    <source>
        <strain evidence="9">CGMCC 1.12997</strain>
    </source>
</reference>
<reference evidence="9" key="2">
    <citation type="submission" date="2020-09" db="EMBL/GenBank/DDBJ databases">
        <authorList>
            <person name="Sun Q."/>
            <person name="Zhou Y."/>
        </authorList>
    </citation>
    <scope>NUCLEOTIDE SEQUENCE</scope>
    <source>
        <strain evidence="9">CGMCC 1.12997</strain>
    </source>
</reference>
<accession>A0A917M9X1</accession>
<evidence type="ECO:0000313" key="10">
    <source>
        <dbReference type="Proteomes" id="UP000647241"/>
    </source>
</evidence>
<dbReference type="GO" id="GO:0020037">
    <property type="term" value="F:heme binding"/>
    <property type="evidence" value="ECO:0007669"/>
    <property type="project" value="InterPro"/>
</dbReference>
<feature type="domain" description="Cytochrome c" evidence="8">
    <location>
        <begin position="140"/>
        <end position="219"/>
    </location>
</feature>
<proteinExistence type="predicted"/>
<keyword evidence="7" id="KW-0732">Signal</keyword>
<dbReference type="GO" id="GO:0009055">
    <property type="term" value="F:electron transfer activity"/>
    <property type="evidence" value="ECO:0007669"/>
    <property type="project" value="InterPro"/>
</dbReference>
<protein>
    <recommendedName>
        <fullName evidence="8">Cytochrome c domain-containing protein</fullName>
    </recommendedName>
</protein>
<dbReference type="SUPFAM" id="SSF46626">
    <property type="entry name" value="Cytochrome c"/>
    <property type="match status" value="3"/>
</dbReference>
<dbReference type="RefSeq" id="WP_188555585.1">
    <property type="nucleotide sequence ID" value="NZ_BMGT01000004.1"/>
</dbReference>
<feature type="domain" description="Cytochrome c" evidence="8">
    <location>
        <begin position="43"/>
        <end position="119"/>
    </location>
</feature>
<evidence type="ECO:0000256" key="1">
    <source>
        <dbReference type="ARBA" id="ARBA00022448"/>
    </source>
</evidence>
<evidence type="ECO:0000256" key="5">
    <source>
        <dbReference type="ARBA" id="ARBA00023004"/>
    </source>
</evidence>
<keyword evidence="1" id="KW-0813">Transport</keyword>
<evidence type="ECO:0000256" key="3">
    <source>
        <dbReference type="ARBA" id="ARBA00022723"/>
    </source>
</evidence>
<organism evidence="9 10">
    <name type="scientific">Edaphobacter dinghuensis</name>
    <dbReference type="NCBI Taxonomy" id="1560005"/>
    <lineage>
        <taxon>Bacteria</taxon>
        <taxon>Pseudomonadati</taxon>
        <taxon>Acidobacteriota</taxon>
        <taxon>Terriglobia</taxon>
        <taxon>Terriglobales</taxon>
        <taxon>Acidobacteriaceae</taxon>
        <taxon>Edaphobacter</taxon>
    </lineage>
</organism>
<dbReference type="AlphaFoldDB" id="A0A917M9X1"/>
<keyword evidence="10" id="KW-1185">Reference proteome</keyword>
<keyword evidence="4" id="KW-0249">Electron transport</keyword>
<dbReference type="PROSITE" id="PS51007">
    <property type="entry name" value="CYTC"/>
    <property type="match status" value="3"/>
</dbReference>
<dbReference type="Gene3D" id="1.10.760.10">
    <property type="entry name" value="Cytochrome c-like domain"/>
    <property type="match status" value="3"/>
</dbReference>
<dbReference type="Pfam" id="PF13442">
    <property type="entry name" value="Cytochrome_CBB3"/>
    <property type="match status" value="2"/>
</dbReference>
<evidence type="ECO:0000259" key="8">
    <source>
        <dbReference type="PROSITE" id="PS51007"/>
    </source>
</evidence>